<dbReference type="InterPro" id="IPR036366">
    <property type="entry name" value="PGBDSf"/>
</dbReference>
<feature type="domain" description="Peptidoglycan binding-like" evidence="1">
    <location>
        <begin position="25"/>
        <end position="75"/>
    </location>
</feature>
<dbReference type="InterPro" id="IPR002477">
    <property type="entry name" value="Peptidoglycan-bd-like"/>
</dbReference>
<proteinExistence type="predicted"/>
<dbReference type="InterPro" id="IPR039564">
    <property type="entry name" value="Peptidase_C39-like"/>
</dbReference>
<evidence type="ECO:0000313" key="3">
    <source>
        <dbReference type="EMBL" id="USR91447.1"/>
    </source>
</evidence>
<evidence type="ECO:0000259" key="1">
    <source>
        <dbReference type="Pfam" id="PF01471"/>
    </source>
</evidence>
<keyword evidence="4" id="KW-1185">Reference proteome</keyword>
<dbReference type="Gene3D" id="3.90.70.10">
    <property type="entry name" value="Cysteine proteinases"/>
    <property type="match status" value="1"/>
</dbReference>
<protein>
    <submittedName>
        <fullName evidence="3">C39 family peptidase</fullName>
    </submittedName>
</protein>
<dbReference type="Gene3D" id="1.10.101.10">
    <property type="entry name" value="PGBD-like superfamily/PGBD"/>
    <property type="match status" value="1"/>
</dbReference>
<organism evidence="3 4">
    <name type="scientific">Phormidium yuhuli AB48</name>
    <dbReference type="NCBI Taxonomy" id="2940671"/>
    <lineage>
        <taxon>Bacteria</taxon>
        <taxon>Bacillati</taxon>
        <taxon>Cyanobacteriota</taxon>
        <taxon>Cyanophyceae</taxon>
        <taxon>Oscillatoriophycideae</taxon>
        <taxon>Oscillatoriales</taxon>
        <taxon>Oscillatoriaceae</taxon>
        <taxon>Phormidium</taxon>
        <taxon>Phormidium yuhuli</taxon>
    </lineage>
</organism>
<dbReference type="SUPFAM" id="SSF47090">
    <property type="entry name" value="PGBD-like"/>
    <property type="match status" value="1"/>
</dbReference>
<feature type="domain" description="Peptidase C39-like" evidence="2">
    <location>
        <begin position="187"/>
        <end position="310"/>
    </location>
</feature>
<dbReference type="Pfam" id="PF13529">
    <property type="entry name" value="Peptidase_C39_2"/>
    <property type="match status" value="1"/>
</dbReference>
<reference evidence="3" key="1">
    <citation type="submission" date="2022-06" db="EMBL/GenBank/DDBJ databases">
        <title>Genome sequence of Phormidium yuhuli AB48 isolated from an industrial photobioreactor environment.</title>
        <authorList>
            <person name="Qiu Y."/>
            <person name="Noonan A.J.C."/>
            <person name="Dofher K."/>
            <person name="Koch M."/>
            <person name="Kieft B."/>
            <person name="Lin X."/>
            <person name="Ziels R.M."/>
            <person name="Hallam S.J."/>
        </authorList>
    </citation>
    <scope>NUCLEOTIDE SEQUENCE</scope>
    <source>
        <strain evidence="3">AB48</strain>
    </source>
</reference>
<dbReference type="EMBL" id="CP098611">
    <property type="protein sequence ID" value="USR91447.1"/>
    <property type="molecule type" value="Genomic_DNA"/>
</dbReference>
<evidence type="ECO:0000313" key="4">
    <source>
        <dbReference type="Proteomes" id="UP001056708"/>
    </source>
</evidence>
<evidence type="ECO:0000259" key="2">
    <source>
        <dbReference type="Pfam" id="PF13529"/>
    </source>
</evidence>
<accession>A0ABY5ARI6</accession>
<dbReference type="RefSeq" id="WP_252663470.1">
    <property type="nucleotide sequence ID" value="NZ_CP098611.1"/>
</dbReference>
<dbReference type="Proteomes" id="UP001056708">
    <property type="component" value="Chromosome"/>
</dbReference>
<gene>
    <name evidence="3" type="ORF">NEA10_01555</name>
</gene>
<name>A0ABY5ARI6_9CYAN</name>
<dbReference type="Pfam" id="PF01471">
    <property type="entry name" value="PG_binding_1"/>
    <property type="match status" value="1"/>
</dbReference>
<dbReference type="InterPro" id="IPR036365">
    <property type="entry name" value="PGBD-like_sf"/>
</dbReference>
<sequence>MKLQDFLGTDLKYDYKDMAANEALTRQIQVRLIDMGLLDPPADGFFGPLTTAAFDRFQDLMQVNELGYLGAATARLIIQTRRQDVPKPPPELKVLHNTVFKSRPVQSSTLSDNEKRSIPAGERFSLVDYDVVRDHLRIALRNVAFPKRGDNGRVEDSKIWYAFRDHVEVWEQEDRQVPLQKPTTVRLDVPYKSQLDNWYNPMGSCNVTSIAMCLSYLGARRRSSVGQFEDELYEYMIHRGWSRHSPYDLARVVHDYGCRDTFRTNATIEEAQDWLAGGNPAVIHGYFTSFGHIIVLVGYDDRGFIVHDPYGEWFEWGYRNDLSGAFLHYSYGLIRRLCIPDGQFWVHFISR</sequence>